<keyword evidence="2" id="KW-1185">Reference proteome</keyword>
<organism evidence="1 2">
    <name type="scientific">Zopfia rhizophila CBS 207.26</name>
    <dbReference type="NCBI Taxonomy" id="1314779"/>
    <lineage>
        <taxon>Eukaryota</taxon>
        <taxon>Fungi</taxon>
        <taxon>Dikarya</taxon>
        <taxon>Ascomycota</taxon>
        <taxon>Pezizomycotina</taxon>
        <taxon>Dothideomycetes</taxon>
        <taxon>Dothideomycetes incertae sedis</taxon>
        <taxon>Zopfiaceae</taxon>
        <taxon>Zopfia</taxon>
    </lineage>
</organism>
<dbReference type="Proteomes" id="UP000800200">
    <property type="component" value="Unassembled WGS sequence"/>
</dbReference>
<evidence type="ECO:0000313" key="1">
    <source>
        <dbReference type="EMBL" id="KAF2185640.1"/>
    </source>
</evidence>
<gene>
    <name evidence="1" type="ORF">K469DRAFT_707868</name>
</gene>
<sequence length="65" mass="7551">MLSSWFFYVPMLQKICFSDLEKTLGRLDSESVEAMRMRFGWEKVKWAIALLCNPNGVGCNFEIRG</sequence>
<dbReference type="AlphaFoldDB" id="A0A6A6E638"/>
<reference evidence="1" key="1">
    <citation type="journal article" date="2020" name="Stud. Mycol.">
        <title>101 Dothideomycetes genomes: a test case for predicting lifestyles and emergence of pathogens.</title>
        <authorList>
            <person name="Haridas S."/>
            <person name="Albert R."/>
            <person name="Binder M."/>
            <person name="Bloem J."/>
            <person name="Labutti K."/>
            <person name="Salamov A."/>
            <person name="Andreopoulos B."/>
            <person name="Baker S."/>
            <person name="Barry K."/>
            <person name="Bills G."/>
            <person name="Bluhm B."/>
            <person name="Cannon C."/>
            <person name="Castanera R."/>
            <person name="Culley D."/>
            <person name="Daum C."/>
            <person name="Ezra D."/>
            <person name="Gonzalez J."/>
            <person name="Henrissat B."/>
            <person name="Kuo A."/>
            <person name="Liang C."/>
            <person name="Lipzen A."/>
            <person name="Lutzoni F."/>
            <person name="Magnuson J."/>
            <person name="Mondo S."/>
            <person name="Nolan M."/>
            <person name="Ohm R."/>
            <person name="Pangilinan J."/>
            <person name="Park H.-J."/>
            <person name="Ramirez L."/>
            <person name="Alfaro M."/>
            <person name="Sun H."/>
            <person name="Tritt A."/>
            <person name="Yoshinaga Y."/>
            <person name="Zwiers L.-H."/>
            <person name="Turgeon B."/>
            <person name="Goodwin S."/>
            <person name="Spatafora J."/>
            <person name="Crous P."/>
            <person name="Grigoriev I."/>
        </authorList>
    </citation>
    <scope>NUCLEOTIDE SEQUENCE</scope>
    <source>
        <strain evidence="1">CBS 207.26</strain>
    </source>
</reference>
<evidence type="ECO:0000313" key="2">
    <source>
        <dbReference type="Proteomes" id="UP000800200"/>
    </source>
</evidence>
<name>A0A6A6E638_9PEZI</name>
<dbReference type="EMBL" id="ML994633">
    <property type="protein sequence ID" value="KAF2185640.1"/>
    <property type="molecule type" value="Genomic_DNA"/>
</dbReference>
<proteinExistence type="predicted"/>
<accession>A0A6A6E638</accession>
<protein>
    <submittedName>
        <fullName evidence="1">Uncharacterized protein</fullName>
    </submittedName>
</protein>